<dbReference type="Proteomes" id="UP000517753">
    <property type="component" value="Unassembled WGS sequence"/>
</dbReference>
<comment type="caution">
    <text evidence="2">The sequence shown here is derived from an EMBL/GenBank/DDBJ whole genome shotgun (WGS) entry which is preliminary data.</text>
</comment>
<evidence type="ECO:0000256" key="1">
    <source>
        <dbReference type="SAM" id="MobiDB-lite"/>
    </source>
</evidence>
<reference evidence="2 3" key="1">
    <citation type="submission" date="2020-08" db="EMBL/GenBank/DDBJ databases">
        <title>The Agave Microbiome: Exploring the role of microbial communities in plant adaptations to desert environments.</title>
        <authorList>
            <person name="Partida-Martinez L.P."/>
        </authorList>
    </citation>
    <scope>NUCLEOTIDE SEQUENCE [LARGE SCALE GENOMIC DNA]</scope>
    <source>
        <strain evidence="2 3">AS2.3</strain>
    </source>
</reference>
<dbReference type="EMBL" id="JACCBY010000001">
    <property type="protein sequence ID" value="NYD88949.1"/>
    <property type="molecule type" value="Genomic_DNA"/>
</dbReference>
<dbReference type="RefSeq" id="WP_179507480.1">
    <property type="nucleotide sequence ID" value="NZ_JACCBY010000001.1"/>
</dbReference>
<name>A0A7Y9FKI7_9SPHN</name>
<sequence>MTGLSADHHEATGASMTGVTGLARVMCGDGSLPTGADGRAPIPAAFGLSRPPARRPLRRS</sequence>
<gene>
    <name evidence="2" type="ORF">HD841_000718</name>
</gene>
<keyword evidence="3" id="KW-1185">Reference proteome</keyword>
<evidence type="ECO:0000313" key="2">
    <source>
        <dbReference type="EMBL" id="NYD88949.1"/>
    </source>
</evidence>
<accession>A0A7Y9FKI7</accession>
<dbReference type="AlphaFoldDB" id="A0A7Y9FKI7"/>
<proteinExistence type="predicted"/>
<organism evidence="2 3">
    <name type="scientific">Sphingomonas melonis</name>
    <dbReference type="NCBI Taxonomy" id="152682"/>
    <lineage>
        <taxon>Bacteria</taxon>
        <taxon>Pseudomonadati</taxon>
        <taxon>Pseudomonadota</taxon>
        <taxon>Alphaproteobacteria</taxon>
        <taxon>Sphingomonadales</taxon>
        <taxon>Sphingomonadaceae</taxon>
        <taxon>Sphingomonas</taxon>
    </lineage>
</organism>
<protein>
    <submittedName>
        <fullName evidence="2">Uncharacterized protein</fullName>
    </submittedName>
</protein>
<feature type="region of interest" description="Disordered" evidence="1">
    <location>
        <begin position="25"/>
        <end position="60"/>
    </location>
</feature>
<evidence type="ECO:0000313" key="3">
    <source>
        <dbReference type="Proteomes" id="UP000517753"/>
    </source>
</evidence>